<reference evidence="2 3" key="1">
    <citation type="submission" date="2016-10" db="EMBL/GenBank/DDBJ databases">
        <authorList>
            <person name="de Groot N.N."/>
        </authorList>
    </citation>
    <scope>NUCLEOTIDE SEQUENCE [LARGE SCALE GENOMIC DNA]</scope>
    <source>
        <strain evidence="2 3">DSM 46701</strain>
    </source>
</reference>
<feature type="chain" id="PRO_5038425002" evidence="1">
    <location>
        <begin position="30"/>
        <end position="293"/>
    </location>
</feature>
<sequence length="293" mass="32489">MNKKKLGIFALSLGVSASVLLTSALSVKAGNASGYDQYKAALKQTKAVENLTGNLDLSIQDNGKKLFTVDSTIRRDLKNHAGNGKINIEANGKKQTLEVYHQENKKIMKASNSEIYYVMNEKEKKVHHKSGDRAQKAEFVIDALMSGLRNDIQSVNRTDGSKEVSLNLSEGQISPVVQALVSILVQNAAGHEPDRGHHGAPFFKGELKPDLPELTRDIKIKQVNIKAEINKENRIEEQTAQVLVTGKDAAGKEHQLTIRIRLDLSQFNHTVMDKVDLTGKKVKTFEPKARQDW</sequence>
<gene>
    <name evidence="2" type="ORF">SAMN05444955_11764</name>
</gene>
<feature type="signal peptide" evidence="1">
    <location>
        <begin position="1"/>
        <end position="29"/>
    </location>
</feature>
<dbReference type="RefSeq" id="WP_089972102.1">
    <property type="nucleotide sequence ID" value="NZ_FOCQ01000017.1"/>
</dbReference>
<keyword evidence="1" id="KW-0732">Signal</keyword>
<name>A0A1H8IG71_9BACL</name>
<organism evidence="2 3">
    <name type="scientific">Lihuaxuella thermophila</name>
    <dbReference type="NCBI Taxonomy" id="1173111"/>
    <lineage>
        <taxon>Bacteria</taxon>
        <taxon>Bacillati</taxon>
        <taxon>Bacillota</taxon>
        <taxon>Bacilli</taxon>
        <taxon>Bacillales</taxon>
        <taxon>Thermoactinomycetaceae</taxon>
        <taxon>Lihuaxuella</taxon>
    </lineage>
</organism>
<dbReference type="Proteomes" id="UP000199695">
    <property type="component" value="Unassembled WGS sequence"/>
</dbReference>
<dbReference type="AlphaFoldDB" id="A0A1H8IG71"/>
<evidence type="ECO:0000256" key="1">
    <source>
        <dbReference type="SAM" id="SignalP"/>
    </source>
</evidence>
<dbReference type="STRING" id="1173111.SAMN05444955_11764"/>
<keyword evidence="3" id="KW-1185">Reference proteome</keyword>
<proteinExistence type="predicted"/>
<evidence type="ECO:0000313" key="3">
    <source>
        <dbReference type="Proteomes" id="UP000199695"/>
    </source>
</evidence>
<accession>A0A1H8IG71</accession>
<dbReference type="OrthoDB" id="2820357at2"/>
<protein>
    <submittedName>
        <fullName evidence="2">Uncharacterized protein</fullName>
    </submittedName>
</protein>
<dbReference type="EMBL" id="FOCQ01000017">
    <property type="protein sequence ID" value="SEN67269.1"/>
    <property type="molecule type" value="Genomic_DNA"/>
</dbReference>
<evidence type="ECO:0000313" key="2">
    <source>
        <dbReference type="EMBL" id="SEN67269.1"/>
    </source>
</evidence>